<proteinExistence type="predicted"/>
<sequence length="97" mass="11282">MRRDIPIVGFIVGALVPLLGFLVVYFIFRGGSQSLENFITNYWKDNRTFAKLMTLSLLANLIPFVYCNSKRYDYISRGIFIATMLYVVLIVLLMFVW</sequence>
<evidence type="ECO:0000313" key="3">
    <source>
        <dbReference type="Proteomes" id="UP001501410"/>
    </source>
</evidence>
<name>A0ABP8MIM2_9BACT</name>
<keyword evidence="1" id="KW-0812">Transmembrane</keyword>
<comment type="caution">
    <text evidence="2">The sequence shown here is derived from an EMBL/GenBank/DDBJ whole genome shotgun (WGS) entry which is preliminary data.</text>
</comment>
<keyword evidence="1" id="KW-0472">Membrane</keyword>
<gene>
    <name evidence="2" type="ORF">GCM10023092_07970</name>
</gene>
<feature type="transmembrane region" description="Helical" evidence="1">
    <location>
        <begin position="78"/>
        <end position="96"/>
    </location>
</feature>
<reference evidence="3" key="1">
    <citation type="journal article" date="2019" name="Int. J. Syst. Evol. Microbiol.">
        <title>The Global Catalogue of Microorganisms (GCM) 10K type strain sequencing project: providing services to taxonomists for standard genome sequencing and annotation.</title>
        <authorList>
            <consortium name="The Broad Institute Genomics Platform"/>
            <consortium name="The Broad Institute Genome Sequencing Center for Infectious Disease"/>
            <person name="Wu L."/>
            <person name="Ma J."/>
        </authorList>
    </citation>
    <scope>NUCLEOTIDE SEQUENCE [LARGE SCALE GENOMIC DNA]</scope>
    <source>
        <strain evidence="3">JCM 31921</strain>
    </source>
</reference>
<protein>
    <submittedName>
        <fullName evidence="2">Uncharacterized protein</fullName>
    </submittedName>
</protein>
<evidence type="ECO:0000256" key="1">
    <source>
        <dbReference type="SAM" id="Phobius"/>
    </source>
</evidence>
<feature type="transmembrane region" description="Helical" evidence="1">
    <location>
        <begin position="7"/>
        <end position="28"/>
    </location>
</feature>
<dbReference type="Proteomes" id="UP001501410">
    <property type="component" value="Unassembled WGS sequence"/>
</dbReference>
<accession>A0ABP8MIM2</accession>
<keyword evidence="1" id="KW-1133">Transmembrane helix</keyword>
<keyword evidence="3" id="KW-1185">Reference proteome</keyword>
<dbReference type="RefSeq" id="WP_344822919.1">
    <property type="nucleotide sequence ID" value="NZ_BAABEZ010000004.1"/>
</dbReference>
<dbReference type="EMBL" id="BAABEZ010000004">
    <property type="protein sequence ID" value="GAA4451045.1"/>
    <property type="molecule type" value="Genomic_DNA"/>
</dbReference>
<evidence type="ECO:0000313" key="2">
    <source>
        <dbReference type="EMBL" id="GAA4451045.1"/>
    </source>
</evidence>
<feature type="transmembrane region" description="Helical" evidence="1">
    <location>
        <begin position="48"/>
        <end position="66"/>
    </location>
</feature>
<organism evidence="2 3">
    <name type="scientific">Rurimicrobium arvi</name>
    <dbReference type="NCBI Taxonomy" id="2049916"/>
    <lineage>
        <taxon>Bacteria</taxon>
        <taxon>Pseudomonadati</taxon>
        <taxon>Bacteroidota</taxon>
        <taxon>Chitinophagia</taxon>
        <taxon>Chitinophagales</taxon>
        <taxon>Chitinophagaceae</taxon>
        <taxon>Rurimicrobium</taxon>
    </lineage>
</organism>